<comment type="caution">
    <text evidence="1">The sequence shown here is derived from an EMBL/GenBank/DDBJ whole genome shotgun (WGS) entry which is preliminary data.</text>
</comment>
<dbReference type="Proteomes" id="UP001202328">
    <property type="component" value="Unassembled WGS sequence"/>
</dbReference>
<dbReference type="EMBL" id="JAJJMB010001367">
    <property type="protein sequence ID" value="KAI3957214.1"/>
    <property type="molecule type" value="Genomic_DNA"/>
</dbReference>
<name>A0AAD4TEJ1_9MAGN</name>
<evidence type="ECO:0000313" key="1">
    <source>
        <dbReference type="EMBL" id="KAI3957214.1"/>
    </source>
</evidence>
<evidence type="ECO:0000313" key="2">
    <source>
        <dbReference type="Proteomes" id="UP001202328"/>
    </source>
</evidence>
<organism evidence="1 2">
    <name type="scientific">Papaver atlanticum</name>
    <dbReference type="NCBI Taxonomy" id="357466"/>
    <lineage>
        <taxon>Eukaryota</taxon>
        <taxon>Viridiplantae</taxon>
        <taxon>Streptophyta</taxon>
        <taxon>Embryophyta</taxon>
        <taxon>Tracheophyta</taxon>
        <taxon>Spermatophyta</taxon>
        <taxon>Magnoliopsida</taxon>
        <taxon>Ranunculales</taxon>
        <taxon>Papaveraceae</taxon>
        <taxon>Papaveroideae</taxon>
        <taxon>Papaver</taxon>
    </lineage>
</organism>
<proteinExistence type="predicted"/>
<sequence length="81" mass="9199">MKEYFGITGNCKVSREKSGIRNSGTNYNELNDNTSMTTIQRNQATNSTYDRKHMVSIAMLCEKKMNSEIENATTNLRKQGT</sequence>
<accession>A0AAD4TEJ1</accession>
<protein>
    <submittedName>
        <fullName evidence="1">Uncharacterized protein</fullName>
    </submittedName>
</protein>
<gene>
    <name evidence="1" type="ORF">MKW98_012089</name>
</gene>
<reference evidence="1" key="1">
    <citation type="submission" date="2022-04" db="EMBL/GenBank/DDBJ databases">
        <title>A functionally conserved STORR gene fusion in Papaver species that diverged 16.8 million years ago.</title>
        <authorList>
            <person name="Catania T."/>
        </authorList>
    </citation>
    <scope>NUCLEOTIDE SEQUENCE</scope>
    <source>
        <strain evidence="1">S-188037</strain>
    </source>
</reference>
<keyword evidence="2" id="KW-1185">Reference proteome</keyword>
<dbReference type="AlphaFoldDB" id="A0AAD4TEJ1"/>